<dbReference type="GO" id="GO:0016810">
    <property type="term" value="F:hydrolase activity, acting on carbon-nitrogen (but not peptide) bonds"/>
    <property type="evidence" value="ECO:0007669"/>
    <property type="project" value="InterPro"/>
</dbReference>
<dbReference type="Pfam" id="PF07969">
    <property type="entry name" value="Amidohydro_3"/>
    <property type="match status" value="1"/>
</dbReference>
<dbReference type="InterPro" id="IPR032466">
    <property type="entry name" value="Metal_Hydrolase"/>
</dbReference>
<gene>
    <name evidence="1" type="ORF">MCNF_44710</name>
</gene>
<dbReference type="AlphaFoldDB" id="A0A7I7Y2L7"/>
<evidence type="ECO:0000313" key="2">
    <source>
        <dbReference type="Proteomes" id="UP000466931"/>
    </source>
</evidence>
<dbReference type="EMBL" id="AP022612">
    <property type="protein sequence ID" value="BBZ35866.1"/>
    <property type="molecule type" value="Genomic_DNA"/>
</dbReference>
<dbReference type="InterPro" id="IPR011059">
    <property type="entry name" value="Metal-dep_hydrolase_composite"/>
</dbReference>
<reference evidence="1" key="2">
    <citation type="submission" date="2020-02" db="EMBL/GenBank/DDBJ databases">
        <authorList>
            <person name="Matsumoto Y."/>
            <person name="Motooka D."/>
            <person name="Nakamura S."/>
        </authorList>
    </citation>
    <scope>NUCLEOTIDE SEQUENCE</scope>
    <source>
        <strain evidence="1">JCM 13671</strain>
    </source>
</reference>
<dbReference type="OrthoDB" id="3173428at2"/>
<protein>
    <submittedName>
        <fullName evidence="1">Amidohydrolase</fullName>
    </submittedName>
</protein>
<dbReference type="PANTHER" id="PTHR22642">
    <property type="entry name" value="IMIDAZOLONEPROPIONASE"/>
    <property type="match status" value="1"/>
</dbReference>
<dbReference type="SUPFAM" id="SSF51338">
    <property type="entry name" value="Composite domain of metallo-dependent hydrolases"/>
    <property type="match status" value="1"/>
</dbReference>
<keyword evidence="2" id="KW-1185">Reference proteome</keyword>
<dbReference type="InterPro" id="IPR013108">
    <property type="entry name" value="Amidohydro_3"/>
</dbReference>
<name>A0A7I7Y2L7_9MYCO</name>
<dbReference type="SUPFAM" id="SSF51556">
    <property type="entry name" value="Metallo-dependent hydrolases"/>
    <property type="match status" value="1"/>
</dbReference>
<proteinExistence type="predicted"/>
<dbReference type="Gene3D" id="3.10.310.70">
    <property type="match status" value="1"/>
</dbReference>
<dbReference type="Gene3D" id="3.20.20.140">
    <property type="entry name" value="Metal-dependent hydrolases"/>
    <property type="match status" value="1"/>
</dbReference>
<dbReference type="RefSeq" id="WP_085157014.1">
    <property type="nucleotide sequence ID" value="NZ_AP022612.1"/>
</dbReference>
<dbReference type="PANTHER" id="PTHR22642:SF2">
    <property type="entry name" value="PROTEIN LONG AFTER FAR-RED 3"/>
    <property type="match status" value="1"/>
</dbReference>
<organism evidence="1 2">
    <name type="scientific">Mycolicibacterium confluentis</name>
    <dbReference type="NCBI Taxonomy" id="28047"/>
    <lineage>
        <taxon>Bacteria</taxon>
        <taxon>Bacillati</taxon>
        <taxon>Actinomycetota</taxon>
        <taxon>Actinomycetes</taxon>
        <taxon>Mycobacteriales</taxon>
        <taxon>Mycobacteriaceae</taxon>
        <taxon>Mycolicibacterium</taxon>
    </lineage>
</organism>
<evidence type="ECO:0000313" key="1">
    <source>
        <dbReference type="EMBL" id="BBZ35866.1"/>
    </source>
</evidence>
<reference evidence="1" key="1">
    <citation type="journal article" date="2019" name="Emerg. Microbes Infect.">
        <title>Comprehensive subspecies identification of 175 nontuberculous mycobacteria species based on 7547 genomic profiles.</title>
        <authorList>
            <person name="Matsumoto Y."/>
            <person name="Kinjo T."/>
            <person name="Motooka D."/>
            <person name="Nabeya D."/>
            <person name="Jung N."/>
            <person name="Uechi K."/>
            <person name="Horii T."/>
            <person name="Iida T."/>
            <person name="Fujita J."/>
            <person name="Nakamura S."/>
        </authorList>
    </citation>
    <scope>NUCLEOTIDE SEQUENCE [LARGE SCALE GENOMIC DNA]</scope>
    <source>
        <strain evidence="1">JCM 13671</strain>
    </source>
</reference>
<accession>A0A7I7Y2L7</accession>
<dbReference type="Proteomes" id="UP000466931">
    <property type="component" value="Chromosome"/>
</dbReference>
<keyword evidence="1" id="KW-0378">Hydrolase</keyword>
<sequence length="441" mass="46322">MLIQRAALLDGRTVDVRVEETVTAVGPNLSARSGEDVLDARGGLVLPGLHDHHVHLLATAAALDSVRVGPPRSRSEFAAALQQAPVDADGWVRAVGYHDSVAGPLDRAVLDALVPDRPVRVQHRSGAMWVLNSAALARVGLGEDTDGRLFRTDSLAAWPRRVPALGPLSAVLTSYGVTGLTEATPGQSRADLEKLAAARRSGQLRQRLHCMAPPEVGEVPGVTLGATKVILDDPTLDLDALTEWVRRCHDGGRPVAVHCVTDSQLVVALAALRAARTRRGDRIEHAAVVPPDLLGDLAELGVTVVTQPNFVAERGDEYLDDVPAEQLPDLWRVATLVNAGVAVALSTDTPFGAADPWAAMRAAVRRQTPAGAILGEAERVSPRAALTMFLGHASDPARPRAVAVGEAGDLVMLSAGPQEALNALTAEMVSATIIGGELVTQ</sequence>